<dbReference type="InterPro" id="IPR011330">
    <property type="entry name" value="Glyco_hydro/deAcase_b/a-brl"/>
</dbReference>
<dbReference type="PROSITE" id="PS51677">
    <property type="entry name" value="NODB"/>
    <property type="match status" value="1"/>
</dbReference>
<dbReference type="InterPro" id="IPR002509">
    <property type="entry name" value="NODB_dom"/>
</dbReference>
<dbReference type="Gene3D" id="3.20.20.370">
    <property type="entry name" value="Glycoside hydrolase/deacetylase"/>
    <property type="match status" value="1"/>
</dbReference>
<dbReference type="GO" id="GO:0005576">
    <property type="term" value="C:extracellular region"/>
    <property type="evidence" value="ECO:0007669"/>
    <property type="project" value="UniProtKB-SubCell"/>
</dbReference>
<dbReference type="GO" id="GO:0016810">
    <property type="term" value="F:hydrolase activity, acting on carbon-nitrogen (but not peptide) bonds"/>
    <property type="evidence" value="ECO:0007669"/>
    <property type="project" value="InterPro"/>
</dbReference>
<protein>
    <submittedName>
        <fullName evidence="4">Polysaccharide deacetylase</fullName>
    </submittedName>
</protein>
<organism evidence="4 5">
    <name type="scientific">Granulicella pectinivorans</name>
    <dbReference type="NCBI Taxonomy" id="474950"/>
    <lineage>
        <taxon>Bacteria</taxon>
        <taxon>Pseudomonadati</taxon>
        <taxon>Acidobacteriota</taxon>
        <taxon>Terriglobia</taxon>
        <taxon>Terriglobales</taxon>
        <taxon>Acidobacteriaceae</taxon>
        <taxon>Granulicella</taxon>
    </lineage>
</organism>
<proteinExistence type="predicted"/>
<dbReference type="InterPro" id="IPR051398">
    <property type="entry name" value="Polysacch_Deacetylase"/>
</dbReference>
<gene>
    <name evidence="4" type="ORF">SAMN05421771_2966</name>
</gene>
<dbReference type="PANTHER" id="PTHR34216:SF3">
    <property type="entry name" value="POLY-BETA-1,6-N-ACETYL-D-GLUCOSAMINE N-DEACETYLASE"/>
    <property type="match status" value="1"/>
</dbReference>
<keyword evidence="2" id="KW-0732">Signal</keyword>
<name>A0A1I6MM94_9BACT</name>
<dbReference type="STRING" id="474950.SAMN05421771_2966"/>
<dbReference type="GO" id="GO:0005975">
    <property type="term" value="P:carbohydrate metabolic process"/>
    <property type="evidence" value="ECO:0007669"/>
    <property type="project" value="InterPro"/>
</dbReference>
<evidence type="ECO:0000256" key="2">
    <source>
        <dbReference type="ARBA" id="ARBA00022729"/>
    </source>
</evidence>
<dbReference type="Pfam" id="PF01522">
    <property type="entry name" value="Polysacc_deac_1"/>
    <property type="match status" value="1"/>
</dbReference>
<dbReference type="AlphaFoldDB" id="A0A1I6MM94"/>
<sequence>MRSSDLSASELQPRRLHLLYHELRESESEYSYIVTTQQFAGHLALLCADESVQAGPRPEFTFDDGHISDFEHALPLLSEQRVKASFFITAGWTGSRTGYMGWSELRALQEAGHSIGAHGWSHALLPHCSDVELDQELRVARLVLEDRLGSAIDSMSFPGGRYDKRVLKACHQAGYTRLYTSEPRTHLSGGVIGRVNVRGSMTNTYLQKLFDERSGALTSLERQYVLKAFLQKLLGDRFYASLWSMINRKQPDADAVSKA</sequence>
<feature type="domain" description="NodB homology" evidence="3">
    <location>
        <begin position="56"/>
        <end position="259"/>
    </location>
</feature>
<reference evidence="4 5" key="1">
    <citation type="submission" date="2016-10" db="EMBL/GenBank/DDBJ databases">
        <authorList>
            <person name="de Groot N.N."/>
        </authorList>
    </citation>
    <scope>NUCLEOTIDE SEQUENCE [LARGE SCALE GENOMIC DNA]</scope>
    <source>
        <strain evidence="4 5">DSM 21001</strain>
    </source>
</reference>
<dbReference type="EMBL" id="FOZL01000001">
    <property type="protein sequence ID" value="SFS16761.1"/>
    <property type="molecule type" value="Genomic_DNA"/>
</dbReference>
<accession>A0A1I6MM94</accession>
<keyword evidence="5" id="KW-1185">Reference proteome</keyword>
<dbReference type="SUPFAM" id="SSF88713">
    <property type="entry name" value="Glycoside hydrolase/deacetylase"/>
    <property type="match status" value="1"/>
</dbReference>
<dbReference type="CDD" id="cd10918">
    <property type="entry name" value="CE4_NodB_like_5s_6s"/>
    <property type="match status" value="1"/>
</dbReference>
<dbReference type="PANTHER" id="PTHR34216">
    <property type="match status" value="1"/>
</dbReference>
<comment type="subcellular location">
    <subcellularLocation>
        <location evidence="1">Secreted</location>
    </subcellularLocation>
</comment>
<dbReference type="Proteomes" id="UP000199024">
    <property type="component" value="Unassembled WGS sequence"/>
</dbReference>
<evidence type="ECO:0000259" key="3">
    <source>
        <dbReference type="PROSITE" id="PS51677"/>
    </source>
</evidence>
<evidence type="ECO:0000313" key="5">
    <source>
        <dbReference type="Proteomes" id="UP000199024"/>
    </source>
</evidence>
<evidence type="ECO:0000313" key="4">
    <source>
        <dbReference type="EMBL" id="SFS16761.1"/>
    </source>
</evidence>
<evidence type="ECO:0000256" key="1">
    <source>
        <dbReference type="ARBA" id="ARBA00004613"/>
    </source>
</evidence>